<dbReference type="InterPro" id="IPR036736">
    <property type="entry name" value="ACP-like_sf"/>
</dbReference>
<dbReference type="Pfam" id="PF08659">
    <property type="entry name" value="KR"/>
    <property type="match status" value="1"/>
</dbReference>
<dbReference type="InterPro" id="IPR020841">
    <property type="entry name" value="PKS_Beta-ketoAc_synthase_dom"/>
</dbReference>
<feature type="domain" description="Carrier" evidence="5">
    <location>
        <begin position="1759"/>
        <end position="1850"/>
    </location>
</feature>
<dbReference type="PANTHER" id="PTHR43074">
    <property type="entry name" value="OMEGA-3 POLYUNSATURATED FATTY ACID SYNTHASE PFAB-RELATED"/>
    <property type="match status" value="1"/>
</dbReference>
<dbReference type="CDD" id="cd08953">
    <property type="entry name" value="KR_2_SDR_x"/>
    <property type="match status" value="1"/>
</dbReference>
<evidence type="ECO:0000259" key="5">
    <source>
        <dbReference type="PROSITE" id="PS50075"/>
    </source>
</evidence>
<organism evidence="7 8">
    <name type="scientific">Nocardioides yefusunii</name>
    <dbReference type="NCBI Taxonomy" id="2500546"/>
    <lineage>
        <taxon>Bacteria</taxon>
        <taxon>Bacillati</taxon>
        <taxon>Actinomycetota</taxon>
        <taxon>Actinomycetes</taxon>
        <taxon>Propionibacteriales</taxon>
        <taxon>Nocardioidaceae</taxon>
        <taxon>Nocardioides</taxon>
    </lineage>
</organism>
<dbReference type="PROSITE" id="PS50075">
    <property type="entry name" value="CARRIER"/>
    <property type="match status" value="1"/>
</dbReference>
<dbReference type="InterPro" id="IPR052568">
    <property type="entry name" value="PKS-FAS_Synthase"/>
</dbReference>
<dbReference type="Proteomes" id="UP001596098">
    <property type="component" value="Unassembled WGS sequence"/>
</dbReference>
<dbReference type="InterPro" id="IPR057326">
    <property type="entry name" value="KR_dom"/>
</dbReference>
<keyword evidence="8" id="KW-1185">Reference proteome</keyword>
<feature type="domain" description="Ketosynthase family 3 (KS3)" evidence="6">
    <location>
        <begin position="698"/>
        <end position="1141"/>
    </location>
</feature>
<dbReference type="InterPro" id="IPR036291">
    <property type="entry name" value="NAD(P)-bd_dom_sf"/>
</dbReference>
<dbReference type="CDD" id="cd00833">
    <property type="entry name" value="PKS"/>
    <property type="match status" value="1"/>
</dbReference>
<evidence type="ECO:0000313" key="8">
    <source>
        <dbReference type="Proteomes" id="UP001596098"/>
    </source>
</evidence>
<dbReference type="SUPFAM" id="SSF47336">
    <property type="entry name" value="ACP-like"/>
    <property type="match status" value="2"/>
</dbReference>
<dbReference type="Pfam" id="PF00698">
    <property type="entry name" value="Acyl_transf_1"/>
    <property type="match status" value="1"/>
</dbReference>
<proteinExistence type="predicted"/>
<dbReference type="InterPro" id="IPR013785">
    <property type="entry name" value="Aldolase_TIM"/>
</dbReference>
<dbReference type="SUPFAM" id="SSF52151">
    <property type="entry name" value="FabD/lysophospholipase-like"/>
    <property type="match status" value="1"/>
</dbReference>
<evidence type="ECO:0000256" key="3">
    <source>
        <dbReference type="ARBA" id="ARBA00022679"/>
    </source>
</evidence>
<dbReference type="SUPFAM" id="SSF53901">
    <property type="entry name" value="Thiolase-like"/>
    <property type="match status" value="1"/>
</dbReference>
<dbReference type="InterPro" id="IPR014043">
    <property type="entry name" value="Acyl_transferase_dom"/>
</dbReference>
<dbReference type="InterPro" id="IPR016035">
    <property type="entry name" value="Acyl_Trfase/lysoPLipase"/>
</dbReference>
<dbReference type="SUPFAM" id="SSF51412">
    <property type="entry name" value="Inosine monophosphate dehydrogenase (IMPDH)"/>
    <property type="match status" value="2"/>
</dbReference>
<dbReference type="Pfam" id="PF03060">
    <property type="entry name" value="NMO"/>
    <property type="match status" value="1"/>
</dbReference>
<dbReference type="PANTHER" id="PTHR43074:SF1">
    <property type="entry name" value="BETA-KETOACYL SYNTHASE FAMILY PROTEIN-RELATED"/>
    <property type="match status" value="1"/>
</dbReference>
<evidence type="ECO:0000256" key="2">
    <source>
        <dbReference type="ARBA" id="ARBA00022553"/>
    </source>
</evidence>
<evidence type="ECO:0000256" key="1">
    <source>
        <dbReference type="ARBA" id="ARBA00022450"/>
    </source>
</evidence>
<accession>A0ABW1R348</accession>
<dbReference type="Pfam" id="PF00109">
    <property type="entry name" value="ketoacyl-synt"/>
    <property type="match status" value="1"/>
</dbReference>
<dbReference type="SUPFAM" id="SSF51735">
    <property type="entry name" value="NAD(P)-binding Rossmann-fold domains"/>
    <property type="match status" value="1"/>
</dbReference>
<dbReference type="SMART" id="SM00827">
    <property type="entry name" value="PKS_AT"/>
    <property type="match status" value="1"/>
</dbReference>
<dbReference type="Pfam" id="PF02801">
    <property type="entry name" value="Ketoacyl-synt_C"/>
    <property type="match status" value="1"/>
</dbReference>
<name>A0ABW1R348_9ACTN</name>
<dbReference type="SMART" id="SM00825">
    <property type="entry name" value="PKS_KS"/>
    <property type="match status" value="1"/>
</dbReference>
<feature type="region of interest" description="Disordered" evidence="4">
    <location>
        <begin position="1"/>
        <end position="31"/>
    </location>
</feature>
<dbReference type="InterPro" id="IPR014031">
    <property type="entry name" value="Ketoacyl_synth_C"/>
</dbReference>
<dbReference type="SMART" id="SM00822">
    <property type="entry name" value="PKS_KR"/>
    <property type="match status" value="1"/>
</dbReference>
<dbReference type="SUPFAM" id="SSF55048">
    <property type="entry name" value="Probable ACP-binding domain of malonyl-CoA ACP transacylase"/>
    <property type="match status" value="1"/>
</dbReference>
<dbReference type="Gene3D" id="3.40.50.720">
    <property type="entry name" value="NAD(P)-binding Rossmann-like Domain"/>
    <property type="match status" value="1"/>
</dbReference>
<reference evidence="8" key="1">
    <citation type="journal article" date="2019" name="Int. J. Syst. Evol. Microbiol.">
        <title>The Global Catalogue of Microorganisms (GCM) 10K type strain sequencing project: providing services to taxonomists for standard genome sequencing and annotation.</title>
        <authorList>
            <consortium name="The Broad Institute Genomics Platform"/>
            <consortium name="The Broad Institute Genome Sequencing Center for Infectious Disease"/>
            <person name="Wu L."/>
            <person name="Ma J."/>
        </authorList>
    </citation>
    <scope>NUCLEOTIDE SEQUENCE [LARGE SCALE GENOMIC DNA]</scope>
    <source>
        <strain evidence="8">DFY28</strain>
    </source>
</reference>
<evidence type="ECO:0000313" key="7">
    <source>
        <dbReference type="EMBL" id="MFC6154995.1"/>
    </source>
</evidence>
<dbReference type="Gene3D" id="3.20.20.70">
    <property type="entry name" value="Aldolase class I"/>
    <property type="match status" value="2"/>
</dbReference>
<dbReference type="PROSITE" id="PS52004">
    <property type="entry name" value="KS3_2"/>
    <property type="match status" value="1"/>
</dbReference>
<dbReference type="InterPro" id="IPR001227">
    <property type="entry name" value="Ac_transferase_dom_sf"/>
</dbReference>
<keyword evidence="3" id="KW-0808">Transferase</keyword>
<dbReference type="InterPro" id="IPR016036">
    <property type="entry name" value="Malonyl_transacylase_ACP-bd"/>
</dbReference>
<dbReference type="InterPro" id="IPR013968">
    <property type="entry name" value="PKS_KR"/>
</dbReference>
<dbReference type="EMBL" id="JBHSQI010000009">
    <property type="protein sequence ID" value="MFC6154995.1"/>
    <property type="molecule type" value="Genomic_DNA"/>
</dbReference>
<keyword evidence="2" id="KW-0597">Phosphoprotein</keyword>
<evidence type="ECO:0000256" key="4">
    <source>
        <dbReference type="SAM" id="MobiDB-lite"/>
    </source>
</evidence>
<sequence>MPHVTTAGAAAHHSAAHHSAAHHSAAHHRTETPELVVAADPVGRTNAALVTAAQRAGGTGLVDAPDLTALQDVLADLARRRSTGGWMRPGAGLLSRGVGHDDALDTALDDAFSAVVLDATLLDDLGAPWEDTAALWRTPRRRVLAQVTSRDAAVAAVEGGADGLVVVGCEAGGRVGTTQSFVLLQQTVDLGVPVWVRGGTGLHTTAAVVAGGGAGVVVDTQLGLLREAALPATTAAALRLMDGSETRVVGGHRLYTRPDLEVAALDDAVTSAEVAARLGADLHSDLVPLGQDCGVASDWATRFVTVGGVVQALRESVTTHLDALRAGDPLAPGSALAATHGTQYPIAQGPMTRVSDRAEFAAAVAEGGGLPFLALALLPAAEVRSLLAETAALLGDRPWGVGLLGFAPADLLAAQLEVVTEVSPPFALIAGGRPSQAAALEADGIASYLHVPSPGLLDAFLADGARSFVFEGRECGGHVGPRSSFALWEAQVERLLQVNDPQNLRILLAGGIHDARSAAMAAAAVAPLAARGAQVGVLMGTAYLFTTEAVASGAIQETFQEVAVDCERTMLVETAPGHATRCVETEFARAFAERKAELESAGVDAKSRWAELEQLNLGRLRIASKGLVRTDGTLQSVDVDRQIAEGMYMIGEVATLRDEVTDIAALHASVSVGSVSWVHEHLGLDVETDDEVATEADPFDIAIIGMETFLPGAVGTEQFWANVVAGTDHVTEVPAERWDTDLYFDAETYDKRQGGRTTPSKWGGFVDAIGFDPLSHGIPPASLAAIEPVQLLALEVASRALADAGYAQRSFDRERASVVFGAESGNELGGAYGIRAFLPQLFGQVPDELENWLPSLTEDSFPGVLANVIAGRIANRLDLGGVNYTVDAACGSSLAALDAACKELRQGSSDLVIAGGADLHNGLNDYLMFASVHALSPTGRCRTFDADADGIALGEGIAAVVLKRRVDAERDGDRIYAVIDAVAGSSDGRHLGLTAPRKEGQQRAVARALEASGVSLTEVGLVEAHGTGTVVGDRTEMATLTELFAEADVEPGSVVLGSVKSQIGHTKCTAGLAGLVKVAKALHHAVLPPTINLDDPNPYYDAQASPFRFHDTARPWAAATRRAGVSAFGFGGTNFHAVVSAYEGGDRPAHKVAQWPAELFVVRAVDEATAANRLDDLRALVDGVLASDPGAQRHRLRDLARTVSTSGRGAVRAAFVAGSFLELRQELDRLLDEAGSYGLPAAPDAAERGKVAFLYPGQGSQRPGMLNDLFVTFSALDDVAALAEPWAAELFPPAGFTAAQRAAQRAAITATEVAQPTLGVAALAMTRMLRSVGVQPDVAGGHSYGELAALAAAGVMDDATLLRLSAVRGQAVLDAVEASGGDPGTMAAVSLTIEELLPRLTAFDGVVVANHNAPRQVVVSGPTASVHAAVEAWEADGVRATLIPVACAFHSPLVARASESLAAELAALDLSAPQFPVWSNVTAEPYPGVGSSTGDDAVEVLKGLLSSQVSDGVRFVDQIESMYAAGVRVFVEAGPGRVLGGQVAKILGDRPHTVVATDVNGENGVRRFLQAVADLAMAGVEVDTRSLFLERAEDVDLRTWPLKAPGWTVSGAFVRRADGTVLPNSHQPADTMPALSPVATPEVFTMSSAPVETSFDDVSASPVLAGTGADVVLTEYLRSMRQVVAAERDVVLRYLGATPAPAPSGAVTAAAPSSAVTAAPASVTAASAVAPAARQAAAPAPASLVPAQRAPEPVAAAPAATVDLLLAVQEVVSERTGYPVDMLEPDLDLEADLSIDSIKRIEIVGELAQKIGLGSGGPGAGGAELDENVVEELSRHKTLAAIVTWIEGMQGVSSAPGTSAPAAATDGAAPAAATPTATATATSLSGDALLLAVQEVVSERTGYPVDMLEPDLDLEADLSIDSIKRIEIVGELAQKIGLGSGGPGAGGAELDENVVEELSRHKTLAAIVTWIEGLSTPAAVASSVSASATTSVGDAVVVPAQPTPSAAAPEQVMDLSTGLYEVVVEPLGPVVSLGRISGSSVALVEGHSDLTPVVASALTERGARVVRVPFEEVSAHTALLAEVDVVVDLSTTSGDPRIDARDVFAALRPALLGRAQRLLGVGVAAHAADDAVGAAVPTGLPGLFRSLAREREDLLVRAVEVTTGDLAGDLHALAVCLVDELLDLDAPAAVSWTGGVRTARVAGPAIDLEQRVSSLGLDAESVVVLTGGARGITARIAEGIARTTPCRLVLVGRSPAPSGAEDPRLRGTDDALALRRRILENASSDGVKLTPAEVEKQVSAVIADREVTATLALLRELGSDAEYVSMDVRSPGFGALLDALHGTFGRLDGVIHGAGVLDDRLVRDKTAEGFDRVFGTKVEGARAILDRQHLGMRFVVLFGSVSGVFGNKGQVDYAAANDALDTLAQIHDGRHGCHVVSLDWGPWAGGGMVSPELEREYARRGVGLLDSDDGVTALLNEVAGGRGRPSQIVVMAGEPAAFAPSVAGRGRRAADTVGQP</sequence>
<dbReference type="InterPro" id="IPR014030">
    <property type="entry name" value="Ketoacyl_synth_N"/>
</dbReference>
<dbReference type="RefSeq" id="WP_128221922.1">
    <property type="nucleotide sequence ID" value="NZ_CP034929.1"/>
</dbReference>
<gene>
    <name evidence="7" type="ORF">ACFPWU_15115</name>
</gene>
<evidence type="ECO:0000259" key="6">
    <source>
        <dbReference type="PROSITE" id="PS52004"/>
    </source>
</evidence>
<comment type="caution">
    <text evidence="7">The sequence shown here is derived from an EMBL/GenBank/DDBJ whole genome shotgun (WGS) entry which is preliminary data.</text>
</comment>
<dbReference type="Pfam" id="PF00550">
    <property type="entry name" value="PP-binding"/>
    <property type="match status" value="2"/>
</dbReference>
<dbReference type="Gene3D" id="3.40.47.10">
    <property type="match status" value="1"/>
</dbReference>
<dbReference type="InterPro" id="IPR016039">
    <property type="entry name" value="Thiolase-like"/>
</dbReference>
<dbReference type="Gene3D" id="3.40.366.10">
    <property type="entry name" value="Malonyl-Coenzyme A Acyl Carrier Protein, domain 2"/>
    <property type="match status" value="1"/>
</dbReference>
<feature type="compositionally biased region" description="Basic residues" evidence="4">
    <location>
        <begin position="14"/>
        <end position="27"/>
    </location>
</feature>
<dbReference type="InterPro" id="IPR009081">
    <property type="entry name" value="PP-bd_ACP"/>
</dbReference>
<protein>
    <submittedName>
        <fullName evidence="7">Type I polyketide synthase</fullName>
    </submittedName>
</protein>
<keyword evidence="1" id="KW-0596">Phosphopantetheine</keyword>
<dbReference type="Gene3D" id="1.10.1200.10">
    <property type="entry name" value="ACP-like"/>
    <property type="match status" value="2"/>
</dbReference>